<name>A0ABM1SMB5_LIMPO</name>
<evidence type="ECO:0000259" key="3">
    <source>
        <dbReference type="PROSITE" id="PS50222"/>
    </source>
</evidence>
<gene>
    <name evidence="5" type="primary">LOC106461961</name>
</gene>
<dbReference type="RefSeq" id="XP_022244771.1">
    <property type="nucleotide sequence ID" value="XM_022389063.1"/>
</dbReference>
<keyword evidence="1" id="KW-0677">Repeat</keyword>
<dbReference type="Gene3D" id="1.10.238.10">
    <property type="entry name" value="EF-hand"/>
    <property type="match status" value="3"/>
</dbReference>
<evidence type="ECO:0000313" key="4">
    <source>
        <dbReference type="Proteomes" id="UP000694941"/>
    </source>
</evidence>
<protein>
    <submittedName>
        <fullName evidence="5">Calmodulin-A-like isoform X1</fullName>
    </submittedName>
</protein>
<dbReference type="InterPro" id="IPR011992">
    <property type="entry name" value="EF-hand-dom_pair"/>
</dbReference>
<dbReference type="InterPro" id="IPR018247">
    <property type="entry name" value="EF_Hand_1_Ca_BS"/>
</dbReference>
<evidence type="ECO:0000313" key="5">
    <source>
        <dbReference type="RefSeq" id="XP_022244771.1"/>
    </source>
</evidence>
<dbReference type="PANTHER" id="PTHR23048:SF0">
    <property type="entry name" value="CALMODULIN LIKE 3"/>
    <property type="match status" value="1"/>
</dbReference>
<proteinExistence type="predicted"/>
<dbReference type="Pfam" id="PF13499">
    <property type="entry name" value="EF-hand_7"/>
    <property type="match status" value="2"/>
</dbReference>
<dbReference type="InterPro" id="IPR002048">
    <property type="entry name" value="EF_hand_dom"/>
</dbReference>
<keyword evidence="4" id="KW-1185">Reference proteome</keyword>
<dbReference type="PROSITE" id="PS50222">
    <property type="entry name" value="EF_HAND_2"/>
    <property type="match status" value="4"/>
</dbReference>
<dbReference type="SMART" id="SM00054">
    <property type="entry name" value="EFh"/>
    <property type="match status" value="4"/>
</dbReference>
<feature type="domain" description="EF-hand" evidence="3">
    <location>
        <begin position="75"/>
        <end position="110"/>
    </location>
</feature>
<feature type="domain" description="EF-hand" evidence="3">
    <location>
        <begin position="39"/>
        <end position="74"/>
    </location>
</feature>
<reference evidence="5" key="1">
    <citation type="submission" date="2025-08" db="UniProtKB">
        <authorList>
            <consortium name="RefSeq"/>
        </authorList>
    </citation>
    <scope>IDENTIFICATION</scope>
    <source>
        <tissue evidence="5">Muscle</tissue>
    </source>
</reference>
<sequence>MASAMKFVKFSLDKLCPKILNLRSKKNSNSKIEHGLTEEQIAEFKEAFMTFDKDSDGVITAAELGIVMRSLGQQPTEKELRNMVLMVDLDGNGTIEFHEFLFMMSKKIKDSSREEALREAFAVFDRNSDGYISSSDLRHAMINLGEKLTDEEVENMIKEADSDGDGLVSFDEFVKIVTPAK</sequence>
<dbReference type="GeneID" id="106461961"/>
<evidence type="ECO:0000256" key="2">
    <source>
        <dbReference type="ARBA" id="ARBA00022837"/>
    </source>
</evidence>
<keyword evidence="2" id="KW-0106">Calcium</keyword>
<dbReference type="InterPro" id="IPR050230">
    <property type="entry name" value="CALM/Myosin/TropC-like"/>
</dbReference>
<dbReference type="CDD" id="cd00051">
    <property type="entry name" value="EFh"/>
    <property type="match status" value="2"/>
</dbReference>
<accession>A0ABM1SMB5</accession>
<organism evidence="4 5">
    <name type="scientific">Limulus polyphemus</name>
    <name type="common">Atlantic horseshoe crab</name>
    <dbReference type="NCBI Taxonomy" id="6850"/>
    <lineage>
        <taxon>Eukaryota</taxon>
        <taxon>Metazoa</taxon>
        <taxon>Ecdysozoa</taxon>
        <taxon>Arthropoda</taxon>
        <taxon>Chelicerata</taxon>
        <taxon>Merostomata</taxon>
        <taxon>Xiphosura</taxon>
        <taxon>Limulidae</taxon>
        <taxon>Limulus</taxon>
    </lineage>
</organism>
<feature type="domain" description="EF-hand" evidence="3">
    <location>
        <begin position="148"/>
        <end position="181"/>
    </location>
</feature>
<dbReference type="SUPFAM" id="SSF47473">
    <property type="entry name" value="EF-hand"/>
    <property type="match status" value="1"/>
</dbReference>
<dbReference type="PROSITE" id="PS00018">
    <property type="entry name" value="EF_HAND_1"/>
    <property type="match status" value="4"/>
</dbReference>
<dbReference type="Proteomes" id="UP000694941">
    <property type="component" value="Unplaced"/>
</dbReference>
<feature type="domain" description="EF-hand" evidence="3">
    <location>
        <begin position="112"/>
        <end position="147"/>
    </location>
</feature>
<evidence type="ECO:0000256" key="1">
    <source>
        <dbReference type="ARBA" id="ARBA00022737"/>
    </source>
</evidence>
<dbReference type="PANTHER" id="PTHR23048">
    <property type="entry name" value="MYOSIN LIGHT CHAIN 1, 3"/>
    <property type="match status" value="1"/>
</dbReference>